<keyword evidence="3" id="KW-1185">Reference proteome</keyword>
<evidence type="ECO:0000313" key="2">
    <source>
        <dbReference type="EMBL" id="OSM05091.1"/>
    </source>
</evidence>
<dbReference type="Pfam" id="PF04307">
    <property type="entry name" value="YdjM"/>
    <property type="match status" value="1"/>
</dbReference>
<gene>
    <name evidence="2" type="ORF">MAIT1_03233</name>
</gene>
<keyword evidence="1" id="KW-1133">Transmembrane helix</keyword>
<evidence type="ECO:0000256" key="1">
    <source>
        <dbReference type="SAM" id="Phobius"/>
    </source>
</evidence>
<feature type="transmembrane region" description="Helical" evidence="1">
    <location>
        <begin position="118"/>
        <end position="137"/>
    </location>
</feature>
<dbReference type="GO" id="GO:0016787">
    <property type="term" value="F:hydrolase activity"/>
    <property type="evidence" value="ECO:0007669"/>
    <property type="project" value="UniProtKB-KW"/>
</dbReference>
<reference evidence="2 3" key="1">
    <citation type="journal article" date="2016" name="BMC Genomics">
        <title>Combined genomic and structural analyses of a cultured magnetotactic bacterium reveals its niche adaptation to a dynamic environment.</title>
        <authorList>
            <person name="Araujo A.C."/>
            <person name="Morillo V."/>
            <person name="Cypriano J."/>
            <person name="Teixeira L.C."/>
            <person name="Leao P."/>
            <person name="Lyra S."/>
            <person name="Almeida L.G."/>
            <person name="Bazylinski D.A."/>
            <person name="Vasconcellos A.T."/>
            <person name="Abreu F."/>
            <person name="Lins U."/>
        </authorList>
    </citation>
    <scope>NUCLEOTIDE SEQUENCE [LARGE SCALE GENOMIC DNA]</scope>
    <source>
        <strain evidence="2 3">IT-1</strain>
    </source>
</reference>
<evidence type="ECO:0000313" key="3">
    <source>
        <dbReference type="Proteomes" id="UP000194003"/>
    </source>
</evidence>
<feature type="transmembrane region" description="Helical" evidence="1">
    <location>
        <begin position="87"/>
        <end position="106"/>
    </location>
</feature>
<feature type="transmembrane region" description="Helical" evidence="1">
    <location>
        <begin position="143"/>
        <end position="169"/>
    </location>
</feature>
<proteinExistence type="predicted"/>
<keyword evidence="2" id="KW-0378">Hydrolase</keyword>
<feature type="transmembrane region" description="Helical" evidence="1">
    <location>
        <begin position="61"/>
        <end position="81"/>
    </location>
</feature>
<name>A0A1Y2K5Y3_9PROT</name>
<organism evidence="2 3">
    <name type="scientific">Magnetofaba australis IT-1</name>
    <dbReference type="NCBI Taxonomy" id="1434232"/>
    <lineage>
        <taxon>Bacteria</taxon>
        <taxon>Pseudomonadati</taxon>
        <taxon>Pseudomonadota</taxon>
        <taxon>Magnetococcia</taxon>
        <taxon>Magnetococcales</taxon>
        <taxon>Magnetococcaceae</taxon>
        <taxon>Magnetofaba</taxon>
    </lineage>
</organism>
<dbReference type="STRING" id="1434232.MAIT1_03233"/>
<keyword evidence="1" id="KW-0472">Membrane</keyword>
<dbReference type="AlphaFoldDB" id="A0A1Y2K5Y3"/>
<dbReference type="InterPro" id="IPR007404">
    <property type="entry name" value="YdjM-like"/>
</dbReference>
<protein>
    <submittedName>
        <fullName evidence="2">Putative membrane-bound metal-dependent hydrolase</fullName>
    </submittedName>
</protein>
<dbReference type="RefSeq" id="WP_085441731.1">
    <property type="nucleotide sequence ID" value="NZ_LVJN01000018.1"/>
</dbReference>
<dbReference type="EMBL" id="LVJN01000018">
    <property type="protein sequence ID" value="OSM05091.1"/>
    <property type="molecule type" value="Genomic_DNA"/>
</dbReference>
<comment type="caution">
    <text evidence="2">The sequence shown here is derived from an EMBL/GenBank/DDBJ whole genome shotgun (WGS) entry which is preliminary data.</text>
</comment>
<dbReference type="OrthoDB" id="5295350at2"/>
<keyword evidence="1" id="KW-0812">Transmembrane</keyword>
<accession>A0A1Y2K5Y3</accession>
<sequence>MADFSTHLSVGAAVSGAAATLVNAAGVINADQTLLLFTLGTIGGLLPDLDSDTSTPLKAGFTFLATLFGFVVMFGVGVGRYSVLELILLWWAAFLMIRYGVFALFTQLTKHRGIIHSVPAGALFAAIAIVLADRLFLLGITLAWLSGLFVLLGFLTHLLLDELVSLNLLKASGPRKSLGTAFKLFSNDWRATAGVYLALGALWFVLPPAPALFQLAALTGVWRAVLPNLLPHGSFFDITF</sequence>
<dbReference type="Proteomes" id="UP000194003">
    <property type="component" value="Unassembled WGS sequence"/>
</dbReference>
<feature type="transmembrane region" description="Helical" evidence="1">
    <location>
        <begin position="189"/>
        <end position="206"/>
    </location>
</feature>